<dbReference type="GO" id="GO:0003677">
    <property type="term" value="F:DNA binding"/>
    <property type="evidence" value="ECO:0007669"/>
    <property type="project" value="UniProtKB-KW"/>
</dbReference>
<protein>
    <submittedName>
        <fullName evidence="1">AbrB/MazE/SpoVT family DNA-binding domain-containing protein</fullName>
    </submittedName>
</protein>
<keyword evidence="2" id="KW-1185">Reference proteome</keyword>
<dbReference type="Proteomes" id="UP001432062">
    <property type="component" value="Chromosome"/>
</dbReference>
<evidence type="ECO:0000313" key="1">
    <source>
        <dbReference type="EMBL" id="WUV44983.1"/>
    </source>
</evidence>
<name>A0ABZ1YPF4_9NOCA</name>
<accession>A0ABZ1YPF4</accession>
<keyword evidence="1" id="KW-0238">DNA-binding</keyword>
<sequence>MDMVTGRQLAPVVAGLLPDDRVERADGEPSTCPALPLPLLHSPLPEAASYRLRPVDTVGRINDQELVDSMGWHPGDHLGWSVRADLAFLSFDVDGAARITVQRCLRLPAELRHALGIRSGDRVLLAPDPARGILVLFSPRALHDMAQRRIIDAGGELR</sequence>
<dbReference type="RefSeq" id="WP_329408248.1">
    <property type="nucleotide sequence ID" value="NZ_CP109441.1"/>
</dbReference>
<gene>
    <name evidence="1" type="ORF">OG563_38600</name>
</gene>
<reference evidence="1" key="1">
    <citation type="submission" date="2022-10" db="EMBL/GenBank/DDBJ databases">
        <title>The complete genomes of actinobacterial strains from the NBC collection.</title>
        <authorList>
            <person name="Joergensen T.S."/>
            <person name="Alvarez Arevalo M."/>
            <person name="Sterndorff E.B."/>
            <person name="Faurdal D."/>
            <person name="Vuksanovic O."/>
            <person name="Mourched A.-S."/>
            <person name="Charusanti P."/>
            <person name="Shaw S."/>
            <person name="Blin K."/>
            <person name="Weber T."/>
        </authorList>
    </citation>
    <scope>NUCLEOTIDE SEQUENCE</scope>
    <source>
        <strain evidence="1">NBC_01482</strain>
    </source>
</reference>
<dbReference type="EMBL" id="CP109441">
    <property type="protein sequence ID" value="WUV44983.1"/>
    <property type="molecule type" value="Genomic_DNA"/>
</dbReference>
<organism evidence="1 2">
    <name type="scientific">Nocardia vinacea</name>
    <dbReference type="NCBI Taxonomy" id="96468"/>
    <lineage>
        <taxon>Bacteria</taxon>
        <taxon>Bacillati</taxon>
        <taxon>Actinomycetota</taxon>
        <taxon>Actinomycetes</taxon>
        <taxon>Mycobacteriales</taxon>
        <taxon>Nocardiaceae</taxon>
        <taxon>Nocardia</taxon>
    </lineage>
</organism>
<proteinExistence type="predicted"/>
<evidence type="ECO:0000313" key="2">
    <source>
        <dbReference type="Proteomes" id="UP001432062"/>
    </source>
</evidence>